<dbReference type="EMBL" id="BRXE01000078">
    <property type="protein sequence ID" value="GLB85289.1"/>
    <property type="molecule type" value="Genomic_DNA"/>
</dbReference>
<protein>
    <recommendedName>
        <fullName evidence="4">DUF1490 family protein</fullName>
    </recommendedName>
</protein>
<comment type="caution">
    <text evidence="2">The sequence shown here is derived from an EMBL/GenBank/DDBJ whole genome shotgun (WGS) entry which is preliminary data.</text>
</comment>
<evidence type="ECO:0000313" key="3">
    <source>
        <dbReference type="Proteomes" id="UP001165663"/>
    </source>
</evidence>
<dbReference type="Proteomes" id="UP001165663">
    <property type="component" value="Unassembled WGS sequence"/>
</dbReference>
<dbReference type="Pfam" id="PF07371">
    <property type="entry name" value="DUF1490"/>
    <property type="match status" value="1"/>
</dbReference>
<dbReference type="AlphaFoldDB" id="A0AA37Q9D8"/>
<organism evidence="2 3">
    <name type="scientific">Mycobacterium kiyosense</name>
    <dbReference type="NCBI Taxonomy" id="2871094"/>
    <lineage>
        <taxon>Bacteria</taxon>
        <taxon>Bacillati</taxon>
        <taxon>Actinomycetota</taxon>
        <taxon>Actinomycetes</taxon>
        <taxon>Mycobacteriales</taxon>
        <taxon>Mycobacteriaceae</taxon>
        <taxon>Mycobacterium</taxon>
    </lineage>
</organism>
<evidence type="ECO:0008006" key="4">
    <source>
        <dbReference type="Google" id="ProtNLM"/>
    </source>
</evidence>
<accession>A0AA37Q9D8</accession>
<reference evidence="2" key="1">
    <citation type="submission" date="2022-07" db="EMBL/GenBank/DDBJ databases">
        <title>Mycobacterium kiyosense sp. nov., scotochromogenic slow-glowing species isolated from respiratory specimens.</title>
        <authorList>
            <person name="Fukano H."/>
            <person name="Kazumi Y."/>
            <person name="Sakagami N."/>
            <person name="Ato M."/>
            <person name="Mitarai S."/>
            <person name="Hoshino Y."/>
        </authorList>
    </citation>
    <scope>NUCLEOTIDE SEQUENCE</scope>
    <source>
        <strain evidence="2">SRL2020-028</strain>
    </source>
</reference>
<sequence length="104" mass="10735">MFNMAWQGLLAKAVPTVVTGLVGAAAFEALAKAPWRKVTVGATALGLRAARTTERKTKAGAERARLAVADVLAEAADRIGERVEPPTAVATTSTLTPKPGNACH</sequence>
<feature type="region of interest" description="Disordered" evidence="1">
    <location>
        <begin position="83"/>
        <end position="104"/>
    </location>
</feature>
<gene>
    <name evidence="2" type="ORF">SRL2020028_45450</name>
</gene>
<evidence type="ECO:0000256" key="1">
    <source>
        <dbReference type="SAM" id="MobiDB-lite"/>
    </source>
</evidence>
<name>A0AA37Q9D8_9MYCO</name>
<proteinExistence type="predicted"/>
<evidence type="ECO:0000313" key="2">
    <source>
        <dbReference type="EMBL" id="GLB85289.1"/>
    </source>
</evidence>
<dbReference type="InterPro" id="IPR009963">
    <property type="entry name" value="DUF1490"/>
</dbReference>